<feature type="domain" description="Kinesin motor" evidence="10">
    <location>
        <begin position="151"/>
        <end position="488"/>
    </location>
</feature>
<dbReference type="FunFam" id="3.40.850.10:FF:000033">
    <property type="entry name" value="Kinesin-like protein KIN-12E"/>
    <property type="match status" value="1"/>
</dbReference>
<dbReference type="GO" id="GO:0008017">
    <property type="term" value="F:microtubule binding"/>
    <property type="evidence" value="ECO:0007669"/>
    <property type="project" value="InterPro"/>
</dbReference>
<evidence type="ECO:0000259" key="10">
    <source>
        <dbReference type="PROSITE" id="PS50067"/>
    </source>
</evidence>
<dbReference type="GO" id="GO:0005874">
    <property type="term" value="C:microtubule"/>
    <property type="evidence" value="ECO:0007669"/>
    <property type="project" value="UniProtKB-KW"/>
</dbReference>
<evidence type="ECO:0000313" key="12">
    <source>
        <dbReference type="Proteomes" id="UP001420932"/>
    </source>
</evidence>
<feature type="coiled-coil region" evidence="8">
    <location>
        <begin position="2049"/>
        <end position="2125"/>
    </location>
</feature>
<evidence type="ECO:0000256" key="3">
    <source>
        <dbReference type="ARBA" id="ARBA00022840"/>
    </source>
</evidence>
<feature type="region of interest" description="Disordered" evidence="9">
    <location>
        <begin position="74"/>
        <end position="96"/>
    </location>
</feature>
<dbReference type="GO" id="GO:0003777">
    <property type="term" value="F:microtubule motor activity"/>
    <property type="evidence" value="ECO:0007669"/>
    <property type="project" value="InterPro"/>
</dbReference>
<feature type="region of interest" description="Disordered" evidence="9">
    <location>
        <begin position="1786"/>
        <end position="1810"/>
    </location>
</feature>
<evidence type="ECO:0000256" key="1">
    <source>
        <dbReference type="ARBA" id="ARBA00022701"/>
    </source>
</evidence>
<evidence type="ECO:0000256" key="9">
    <source>
        <dbReference type="SAM" id="MobiDB-lite"/>
    </source>
</evidence>
<feature type="compositionally biased region" description="Polar residues" evidence="9">
    <location>
        <begin position="1872"/>
        <end position="1883"/>
    </location>
</feature>
<dbReference type="InterPro" id="IPR001752">
    <property type="entry name" value="Kinesin_motor_dom"/>
</dbReference>
<name>A0AAP0E6J2_9MAGN</name>
<evidence type="ECO:0000256" key="5">
    <source>
        <dbReference type="ARBA" id="ARBA00023175"/>
    </source>
</evidence>
<dbReference type="CDD" id="cd01373">
    <property type="entry name" value="KISc_KLP2_like"/>
    <property type="match status" value="1"/>
</dbReference>
<dbReference type="Gene3D" id="3.40.850.10">
    <property type="entry name" value="Kinesin motor domain"/>
    <property type="match status" value="1"/>
</dbReference>
<proteinExistence type="inferred from homology"/>
<dbReference type="EMBL" id="JBBNAF010000013">
    <property type="protein sequence ID" value="KAK9086225.1"/>
    <property type="molecule type" value="Genomic_DNA"/>
</dbReference>
<feature type="coiled-coil region" evidence="8">
    <location>
        <begin position="1911"/>
        <end position="1938"/>
    </location>
</feature>
<feature type="coiled-coil region" evidence="8">
    <location>
        <begin position="495"/>
        <end position="529"/>
    </location>
</feature>
<comment type="caution">
    <text evidence="11">The sequence shown here is derived from an EMBL/GenBank/DDBJ whole genome shotgun (WGS) entry which is preliminary data.</text>
</comment>
<comment type="similarity">
    <text evidence="6">Belongs to the TRAFAC class myosin-kinesin ATPase superfamily. Kinesin family. KIN-12 subfamily.</text>
</comment>
<gene>
    <name evidence="11" type="ORF">Syun_028619</name>
</gene>
<reference evidence="11 12" key="1">
    <citation type="submission" date="2024-01" db="EMBL/GenBank/DDBJ databases">
        <title>Genome assemblies of Stephania.</title>
        <authorList>
            <person name="Yang L."/>
        </authorList>
    </citation>
    <scope>NUCLEOTIDE SEQUENCE [LARGE SCALE GENOMIC DNA]</scope>
    <source>
        <strain evidence="11">YNDBR</strain>
        <tissue evidence="11">Leaf</tissue>
    </source>
</reference>
<feature type="compositionally biased region" description="Low complexity" evidence="9">
    <location>
        <begin position="10"/>
        <end position="25"/>
    </location>
</feature>
<dbReference type="InterPro" id="IPR036961">
    <property type="entry name" value="Kinesin_motor_dom_sf"/>
</dbReference>
<protein>
    <recommendedName>
        <fullName evidence="10">Kinesin motor domain-containing protein</fullName>
    </recommendedName>
</protein>
<feature type="region of interest" description="Disordered" evidence="9">
    <location>
        <begin position="1"/>
        <end position="25"/>
    </location>
</feature>
<evidence type="ECO:0000256" key="6">
    <source>
        <dbReference type="ARBA" id="ARBA00034488"/>
    </source>
</evidence>
<keyword evidence="2 7" id="KW-0547">Nucleotide-binding</keyword>
<feature type="coiled-coil region" evidence="8">
    <location>
        <begin position="1276"/>
        <end position="1306"/>
    </location>
</feature>
<sequence>MASQIQDQINNNNNNNDDGGDNYAANENAFAANSAQFPPPRTPLNAIPDPSQVFKGLELDSRVRVSHKKVESLSHWNPRIRGKSQSEPNSAQTTPARSVVRVGVCDGVRSPRRGSCSRGLRGNSIAVPYELAMEVPHFELVEDPQFWMDHNVQVLIRIRPVSIAERAVQGNARCLRQESANTLTWLGHPETRFTFDHIACETISQEKLFKVAGLPMVENCMSGYNSCMFAYGQTGSGKTYTMMGEILDMEGKLNEDCGITPRIFEYLFSRIRDEEEHRRDEHLKYTCKCSFLEIYNEQITDLLEPSSTNLQIREDMRKGVYVENLAEYEVKTVNDVIELLLKGSTNRKIAATNMNCESSRSHSVFTCTIESQWVIDSMTHLRFGRLNLVDLAGSERQKSSGAEGERLKEAANINRSLSTLGLVIMTLVDVAHGKSRHVPYRDSRLTFLLQDSLGGNSKTTIIANISPSICSASETLSTLKFAQRAKLIQNNAKVNEDASGDIVALQREIQQLKDQLSFLLKNQDFYRSQSFCLSGDLHESYDSSKEEKNFDHQNERNISEKKLRDDEATVVDSLGKEKMAETAAWRLEAEVEQLSRLVHQYEEDAQSTKIILRLREGKIKRLELLTDGLLSADDYLIEENSALSKEIQLLQERTDKNPELIRLATENTKLREELQMFQDFCEQAKKERLSGEVSKLSDQEIIKELENCRRNLDCCLAVNVKLAREVDDLRRELNKHMSCSEDAFHSARVEILSAKTYSEDEVASYWKVDDEVSQTKSDEKMGDMTVEHNGTGKELMDVRSLNDAMKHEQLEFLEELVTLQRKNRQCVELWMTKDVGEIQSMIELTNSGPSELYQKAENPVHQEARILREDMGKSTRSHLQSVLDKVNMELQEARTINRQYRDDHSLREQVCEQVEEETAKTILHLQEFVIHQEELQKKLILLSEENTKLTNALKATEGEMRTLSEGWEKATLELTNFIIDGCRSMEDASEQIENIKSSFPECKGWISEHVERAAKVIADREKTIGLLQLSLEEAQEMGNEMKLNLSSLKGATLAITEVRWLESDGNAKEVTKLRELLTEKILAIQDLDHKLKNREHQMNEAEECATAAIKVLKRLPYLLNYVQRKVTGRNLDLISAYSVECNEHEVSSMLDEVDAQAIEEIKIQVEMTRQRIFETQKSLNPSYMDGEKCLFASISAILDTSCSYLGFSLNLIKQINSMKDNAVNLMPQNPRSFILNTEEAEADCSHTTEMLDLKLTDVWLAADKKIKAASCWFHNLEEAHATLKEADLMLNELLKANENARNMTEKWKHAGEELMTEKVWLIEEVQQLKSSICLKEIEGNALQDQMNSSLLDMRKSVSSLEGSFLQMQKDVEEMFKVLYSDILSFGQDLLKCIYSSRSSVEDMWSEILGKEFALFVMCKCYTQNYLEKLSIRYSDAGFVQGGCDEFESIDCTVEKKQKTIEGGSDGWEGRNTFEKDDRSELMQQMLSNSEEEAIVKFFNEEPAGPIADHLTLENLSLKRQLARKDVILKGLLFDFRLLQESTSNVKDYKDETEQLVEALKMVQCELSMKAAQFNELLLQHNKLEAQFTDTEAALLISNSRLEQANEMVDTLSKKNTELIVALEDLYASHVNAEEQLEEKKEAVASLEKEILQMASSVEEKVLSSIEDVEAELSQVTIERNCLREEITSLNDKLEMANALADENEAIAVEARQVSEASKIYAEQKEEEAKILEHSVEELEHTINVLEKKVREMGEEVERYHIARDELELEVQDLRLRMMTVENVTESIESDGSQVDLSREAGTSRVSSERIRDLQESRKQIRLLEKEKADQDKEIKECKEYISELALHAEAQASQYQQKYKTLEAMVREIQKHPSTSNSTTSTLEKLEKGSIRTRGSSSPFRCLTNLVQQMNLEKDQELSSAKLQIEELEALASTHQKEVCRLNARLAATENMTHDVIRDLLGVKLDMTNYANLIDQYQVQKLVEEAQLRNEESTIKDQEIEKLKNVITDLIEERKSCIDEINQREARILTSQVTIEQLRYRDQMLTAQNEMLKMDKANLRRKVSEMDEMMKHFRPLNTLQQIPPPLSHKENQLVRANNDELSRRLSNCEKLLSRVNDDLAQYHENDGMDSCNRTNGDQVLRLRNK</sequence>
<feature type="binding site" evidence="7">
    <location>
        <begin position="232"/>
        <end position="239"/>
    </location>
    <ligand>
        <name>ATP</name>
        <dbReference type="ChEBI" id="CHEBI:30616"/>
    </ligand>
</feature>
<dbReference type="InterPro" id="IPR019821">
    <property type="entry name" value="Kinesin_motor_CS"/>
</dbReference>
<evidence type="ECO:0000256" key="8">
    <source>
        <dbReference type="SAM" id="Coils"/>
    </source>
</evidence>
<dbReference type="InterPro" id="IPR027417">
    <property type="entry name" value="P-loop_NTPase"/>
</dbReference>
<evidence type="ECO:0000256" key="2">
    <source>
        <dbReference type="ARBA" id="ARBA00022741"/>
    </source>
</evidence>
<keyword evidence="4 8" id="KW-0175">Coiled coil</keyword>
<organism evidence="11 12">
    <name type="scientific">Stephania yunnanensis</name>
    <dbReference type="NCBI Taxonomy" id="152371"/>
    <lineage>
        <taxon>Eukaryota</taxon>
        <taxon>Viridiplantae</taxon>
        <taxon>Streptophyta</taxon>
        <taxon>Embryophyta</taxon>
        <taxon>Tracheophyta</taxon>
        <taxon>Spermatophyta</taxon>
        <taxon>Magnoliopsida</taxon>
        <taxon>Ranunculales</taxon>
        <taxon>Menispermaceae</taxon>
        <taxon>Menispermoideae</taxon>
        <taxon>Cissampelideae</taxon>
        <taxon>Stephania</taxon>
    </lineage>
</organism>
<dbReference type="PROSITE" id="PS50067">
    <property type="entry name" value="KINESIN_MOTOR_2"/>
    <property type="match status" value="1"/>
</dbReference>
<dbReference type="PRINTS" id="PR00380">
    <property type="entry name" value="KINESINHEAVY"/>
</dbReference>
<dbReference type="InterPro" id="IPR044986">
    <property type="entry name" value="KIF15/KIN-12"/>
</dbReference>
<feature type="compositionally biased region" description="Polar residues" evidence="9">
    <location>
        <begin position="83"/>
        <end position="96"/>
    </location>
</feature>
<keyword evidence="1" id="KW-0493">Microtubule</keyword>
<keyword evidence="12" id="KW-1185">Reference proteome</keyword>
<evidence type="ECO:0000256" key="7">
    <source>
        <dbReference type="PROSITE-ProRule" id="PRU00283"/>
    </source>
</evidence>
<evidence type="ECO:0000313" key="11">
    <source>
        <dbReference type="EMBL" id="KAK9086225.1"/>
    </source>
</evidence>
<dbReference type="PROSITE" id="PS00411">
    <property type="entry name" value="KINESIN_MOTOR_1"/>
    <property type="match status" value="1"/>
</dbReference>
<keyword evidence="3 7" id="KW-0067">ATP-binding</keyword>
<dbReference type="PANTHER" id="PTHR37739:SF18">
    <property type="entry name" value="KINESIN-LIKE PROTEIN KIN-12C"/>
    <property type="match status" value="1"/>
</dbReference>
<dbReference type="PANTHER" id="PTHR37739">
    <property type="entry name" value="KINESIN-LIKE PROTEIN KIN-12D"/>
    <property type="match status" value="1"/>
</dbReference>
<dbReference type="GO" id="GO:0005524">
    <property type="term" value="F:ATP binding"/>
    <property type="evidence" value="ECO:0007669"/>
    <property type="project" value="UniProtKB-UniRule"/>
</dbReference>
<feature type="region of interest" description="Disordered" evidence="9">
    <location>
        <begin position="1871"/>
        <end position="1893"/>
    </location>
</feature>
<accession>A0AAP0E6J2</accession>
<dbReference type="SMART" id="SM00129">
    <property type="entry name" value="KISc"/>
    <property type="match status" value="1"/>
</dbReference>
<feature type="coiled-coil region" evidence="8">
    <location>
        <begin position="1619"/>
        <end position="1783"/>
    </location>
</feature>
<keyword evidence="5 7" id="KW-0505">Motor protein</keyword>
<feature type="coiled-coil region" evidence="8">
    <location>
        <begin position="1538"/>
        <end position="1565"/>
    </location>
</feature>
<feature type="compositionally biased region" description="Polar residues" evidence="9">
    <location>
        <begin position="1786"/>
        <end position="1795"/>
    </location>
</feature>
<dbReference type="GO" id="GO:0007018">
    <property type="term" value="P:microtubule-based movement"/>
    <property type="evidence" value="ECO:0007669"/>
    <property type="project" value="InterPro"/>
</dbReference>
<dbReference type="Pfam" id="PF00225">
    <property type="entry name" value="Kinesin"/>
    <property type="match status" value="1"/>
</dbReference>
<dbReference type="SUPFAM" id="SSF52540">
    <property type="entry name" value="P-loop containing nucleoside triphosphate hydrolases"/>
    <property type="match status" value="1"/>
</dbReference>
<evidence type="ECO:0000256" key="4">
    <source>
        <dbReference type="ARBA" id="ARBA00023054"/>
    </source>
</evidence>
<dbReference type="Proteomes" id="UP001420932">
    <property type="component" value="Unassembled WGS sequence"/>
</dbReference>